<keyword evidence="1" id="KW-0560">Oxidoreductase</keyword>
<dbReference type="InterPro" id="IPR050425">
    <property type="entry name" value="NAD(P)_dehydrat-like"/>
</dbReference>
<evidence type="ECO:0000313" key="4">
    <source>
        <dbReference type="EMBL" id="KAG5998074.1"/>
    </source>
</evidence>
<dbReference type="FunFam" id="3.40.50.720:FF:000191">
    <property type="entry name" value="Methylglyoxal reductase (NADPH-dependent)"/>
    <property type="match status" value="1"/>
</dbReference>
<evidence type="ECO:0000259" key="3">
    <source>
        <dbReference type="Pfam" id="PF01370"/>
    </source>
</evidence>
<dbReference type="GO" id="GO:0016616">
    <property type="term" value="F:oxidoreductase activity, acting on the CH-OH group of donors, NAD or NADP as acceptor"/>
    <property type="evidence" value="ECO:0007669"/>
    <property type="project" value="TreeGrafter"/>
</dbReference>
<dbReference type="Pfam" id="PF01370">
    <property type="entry name" value="Epimerase"/>
    <property type="match status" value="1"/>
</dbReference>
<gene>
    <name evidence="4" type="ORF">E4U43_002507</name>
</gene>
<proteinExistence type="inferred from homology"/>
<organism evidence="4 5">
    <name type="scientific">Claviceps pusilla</name>
    <dbReference type="NCBI Taxonomy" id="123648"/>
    <lineage>
        <taxon>Eukaryota</taxon>
        <taxon>Fungi</taxon>
        <taxon>Dikarya</taxon>
        <taxon>Ascomycota</taxon>
        <taxon>Pezizomycotina</taxon>
        <taxon>Sordariomycetes</taxon>
        <taxon>Hypocreomycetidae</taxon>
        <taxon>Hypocreales</taxon>
        <taxon>Clavicipitaceae</taxon>
        <taxon>Claviceps</taxon>
    </lineage>
</organism>
<dbReference type="CDD" id="cd05227">
    <property type="entry name" value="AR_SDR_e"/>
    <property type="match status" value="1"/>
</dbReference>
<sequence length="340" mass="36989">MALVLLTGGSGFVASHILQILIQRGYHVITTVRSEEKAKSIEAAFPDAKLRVVIIPDIAARGAFDEVAKTPGLEYVLHTASPFHFNWTDARTELLDPAISGTQSILQSMHLYAPQVRRIVITSSFVSMMAPGAMQDASKVFDESDWNPITYEQGLAGDKAAAYRASKTIAERSAWQFVDEARPRFDMVTLCPPLVFGPVAHALGTLGGINTSNQRFVDLLEGKWKEEILPTLGVNFFVDVRDLALAHVAAMETADAGGKRFLCSGGKFCNRDIVRAARAAFPQELGPVLPPETARGGEYPDAMPTCDTSRATEMLGMKWTGIEKCTVDTIHSLLAIHVES</sequence>
<protein>
    <recommendedName>
        <fullName evidence="3">NAD-dependent epimerase/dehydratase domain-containing protein</fullName>
    </recommendedName>
</protein>
<dbReference type="EMBL" id="SRPW01001895">
    <property type="protein sequence ID" value="KAG5998074.1"/>
    <property type="molecule type" value="Genomic_DNA"/>
</dbReference>
<dbReference type="InterPro" id="IPR001509">
    <property type="entry name" value="Epimerase_deHydtase"/>
</dbReference>
<accession>A0A9P7N680</accession>
<comment type="caution">
    <text evidence="4">The sequence shown here is derived from an EMBL/GenBank/DDBJ whole genome shotgun (WGS) entry which is preliminary data.</text>
</comment>
<comment type="similarity">
    <text evidence="2">Belongs to the NAD(P)-dependent epimerase/dehydratase family. Dihydroflavonol-4-reductase subfamily.</text>
</comment>
<keyword evidence="5" id="KW-1185">Reference proteome</keyword>
<name>A0A9P7N680_9HYPO</name>
<dbReference type="PANTHER" id="PTHR10366">
    <property type="entry name" value="NAD DEPENDENT EPIMERASE/DEHYDRATASE"/>
    <property type="match status" value="1"/>
</dbReference>
<feature type="domain" description="NAD-dependent epimerase/dehydratase" evidence="3">
    <location>
        <begin position="4"/>
        <end position="259"/>
    </location>
</feature>
<evidence type="ECO:0000256" key="2">
    <source>
        <dbReference type="ARBA" id="ARBA00023445"/>
    </source>
</evidence>
<evidence type="ECO:0000313" key="5">
    <source>
        <dbReference type="Proteomes" id="UP000748025"/>
    </source>
</evidence>
<evidence type="ECO:0000256" key="1">
    <source>
        <dbReference type="ARBA" id="ARBA00023002"/>
    </source>
</evidence>
<dbReference type="Proteomes" id="UP000748025">
    <property type="component" value="Unassembled WGS sequence"/>
</dbReference>
<dbReference type="OrthoDB" id="2735536at2759"/>
<reference evidence="4" key="1">
    <citation type="journal article" date="2020" name="bioRxiv">
        <title>Whole genome comparisons of ergot fungi reveals the divergence and evolution of species within the genus Claviceps are the result of varying mechanisms driving genome evolution and host range expansion.</title>
        <authorList>
            <person name="Wyka S.A."/>
            <person name="Mondo S.J."/>
            <person name="Liu M."/>
            <person name="Dettman J."/>
            <person name="Nalam V."/>
            <person name="Broders K.D."/>
        </authorList>
    </citation>
    <scope>NUCLEOTIDE SEQUENCE</scope>
    <source>
        <strain evidence="4">CCC 602</strain>
    </source>
</reference>
<dbReference type="InterPro" id="IPR036291">
    <property type="entry name" value="NAD(P)-bd_dom_sf"/>
</dbReference>
<dbReference type="PANTHER" id="PTHR10366:SF564">
    <property type="entry name" value="STEROL-4-ALPHA-CARBOXYLATE 3-DEHYDROGENASE, DECARBOXYLATING"/>
    <property type="match status" value="1"/>
</dbReference>
<dbReference type="SUPFAM" id="SSF51735">
    <property type="entry name" value="NAD(P)-binding Rossmann-fold domains"/>
    <property type="match status" value="1"/>
</dbReference>
<dbReference type="AlphaFoldDB" id="A0A9P7N680"/>
<dbReference type="Gene3D" id="3.40.50.720">
    <property type="entry name" value="NAD(P)-binding Rossmann-like Domain"/>
    <property type="match status" value="1"/>
</dbReference>